<feature type="compositionally biased region" description="Low complexity" evidence="5">
    <location>
        <begin position="144"/>
        <end position="158"/>
    </location>
</feature>
<feature type="domain" description="N-end aminoacyl transferase N-terminal" evidence="6">
    <location>
        <begin position="21"/>
        <end position="130"/>
    </location>
</feature>
<accession>A0A9W7DDB3</accession>
<dbReference type="GO" id="GO:0004057">
    <property type="term" value="F:arginyl-tRNA--protein transferase activity"/>
    <property type="evidence" value="ECO:0007669"/>
    <property type="project" value="UniProtKB-EC"/>
</dbReference>
<evidence type="ECO:0000259" key="7">
    <source>
        <dbReference type="Pfam" id="PF04377"/>
    </source>
</evidence>
<dbReference type="InterPro" id="IPR030700">
    <property type="entry name" value="N-end_Aminoacyl_Trfase"/>
</dbReference>
<name>A0A9W7DDB3_AMBMO</name>
<dbReference type="AlphaFoldDB" id="A0A9W7DDB3"/>
<proteinExistence type="inferred from homology"/>
<organism evidence="8 9">
    <name type="scientific">Ambrosiozyma monospora</name>
    <name type="common">Yeast</name>
    <name type="synonym">Endomycopsis monosporus</name>
    <dbReference type="NCBI Taxonomy" id="43982"/>
    <lineage>
        <taxon>Eukaryota</taxon>
        <taxon>Fungi</taxon>
        <taxon>Dikarya</taxon>
        <taxon>Ascomycota</taxon>
        <taxon>Saccharomycotina</taxon>
        <taxon>Pichiomycetes</taxon>
        <taxon>Pichiales</taxon>
        <taxon>Pichiaceae</taxon>
        <taxon>Ambrosiozyma</taxon>
    </lineage>
</organism>
<dbReference type="Proteomes" id="UP001165063">
    <property type="component" value="Unassembled WGS sequence"/>
</dbReference>
<dbReference type="Pfam" id="PF04377">
    <property type="entry name" value="ATE_C"/>
    <property type="match status" value="1"/>
</dbReference>
<comment type="caution">
    <text evidence="8">The sequence shown here is derived from an EMBL/GenBank/DDBJ whole genome shotgun (WGS) entry which is preliminary data.</text>
</comment>
<dbReference type="Pfam" id="PF04376">
    <property type="entry name" value="ATE_N"/>
    <property type="match status" value="1"/>
</dbReference>
<dbReference type="PANTHER" id="PTHR21367:SF1">
    <property type="entry name" value="ARGINYL-TRNA--PROTEIN TRANSFERASE 1"/>
    <property type="match status" value="1"/>
</dbReference>
<comment type="similarity">
    <text evidence="1">Belongs to the R-transferase family.</text>
</comment>
<dbReference type="GO" id="GO:0005737">
    <property type="term" value="C:cytoplasm"/>
    <property type="evidence" value="ECO:0007669"/>
    <property type="project" value="TreeGrafter"/>
</dbReference>
<feature type="region of interest" description="Disordered" evidence="5">
    <location>
        <begin position="376"/>
        <end position="398"/>
    </location>
</feature>
<evidence type="ECO:0000259" key="6">
    <source>
        <dbReference type="Pfam" id="PF04376"/>
    </source>
</evidence>
<sequence>MTQVNFDLIVASRPFYSTGNDCGYCHDHKDPMEMGYCLPSYRKQFLKSRSTDISSLDGEPTDTLFHNYPNSTSMGCIIHSFSPECYERLMNKGFRRSGTFLYKPDLLRNCCRMYAIRSNLQLLKPNKEHRHTVNRFVKAISTPDNSDSQQNQKTQTQPKKSKKGAPFQLKETLLNAELSARYDKFHTVVGPADPTKEKFELYKKYQIQVHKDEPSDLTLKGFKRFLCDSPFLDTKHQVEDWEKFNAGWRKGEYIDSKLAGPIHECYYLNGELVAIGVLDVLPESISSVYFIWDPDYASLGLGTLSALREMVFAEMLGKKYYYMGYYIDDCHKMKYKAKFGGEILDSCSMQFVKLDAVRSITQDGGLVVFQEKQQDTDGIDGEGENNGPEKLNEFEIPPDGFTTLDTSESKKLVNIADKIYGLNGGAFAKADKCASQLAKKVEGLKSIAEQNDDLLWKTAEPHDINLPIPKVSPGLVPLWQINELHEFGELQSLFRNFFLFDPSSAGIYRFEADEDMDQVEEVINMIRLFGIEQCKKNILYVG</sequence>
<dbReference type="SUPFAM" id="SSF55729">
    <property type="entry name" value="Acyl-CoA N-acyltransferases (Nat)"/>
    <property type="match status" value="1"/>
</dbReference>
<gene>
    <name evidence="8" type="ORF">Amon01_000092000</name>
</gene>
<dbReference type="InterPro" id="IPR007472">
    <property type="entry name" value="N-end_Aminoacyl_Trfase_C"/>
</dbReference>
<dbReference type="InterPro" id="IPR016181">
    <property type="entry name" value="Acyl_CoA_acyltransferase"/>
</dbReference>
<evidence type="ECO:0000256" key="3">
    <source>
        <dbReference type="ARBA" id="ARBA00022679"/>
    </source>
</evidence>
<evidence type="ECO:0000313" key="8">
    <source>
        <dbReference type="EMBL" id="GMG20027.1"/>
    </source>
</evidence>
<keyword evidence="3" id="KW-0808">Transferase</keyword>
<keyword evidence="4" id="KW-0012">Acyltransferase</keyword>
<dbReference type="OrthoDB" id="74183at2759"/>
<dbReference type="EC" id="2.3.2.8" evidence="2"/>
<reference evidence="8" key="1">
    <citation type="submission" date="2023-04" db="EMBL/GenBank/DDBJ databases">
        <title>Ambrosiozyma monospora NBRC 1965.</title>
        <authorList>
            <person name="Ichikawa N."/>
            <person name="Sato H."/>
            <person name="Tonouchi N."/>
        </authorList>
    </citation>
    <scope>NUCLEOTIDE SEQUENCE</scope>
    <source>
        <strain evidence="8">NBRC 1965</strain>
    </source>
</reference>
<evidence type="ECO:0000256" key="2">
    <source>
        <dbReference type="ARBA" id="ARBA00012025"/>
    </source>
</evidence>
<dbReference type="InterPro" id="IPR007471">
    <property type="entry name" value="N-end_Aminoacyl_Trfase_N"/>
</dbReference>
<evidence type="ECO:0000256" key="1">
    <source>
        <dbReference type="ARBA" id="ARBA00009991"/>
    </source>
</evidence>
<feature type="region of interest" description="Disordered" evidence="5">
    <location>
        <begin position="140"/>
        <end position="164"/>
    </location>
</feature>
<protein>
    <recommendedName>
        <fullName evidence="2">arginyltransferase</fullName>
        <ecNumber evidence="2">2.3.2.8</ecNumber>
    </recommendedName>
</protein>
<feature type="domain" description="N-end rule aminoacyl transferase C-terminal" evidence="7">
    <location>
        <begin position="197"/>
        <end position="340"/>
    </location>
</feature>
<keyword evidence="9" id="KW-1185">Reference proteome</keyword>
<dbReference type="EMBL" id="BSXU01000263">
    <property type="protein sequence ID" value="GMG20027.1"/>
    <property type="molecule type" value="Genomic_DNA"/>
</dbReference>
<evidence type="ECO:0000256" key="5">
    <source>
        <dbReference type="SAM" id="MobiDB-lite"/>
    </source>
</evidence>
<evidence type="ECO:0000313" key="9">
    <source>
        <dbReference type="Proteomes" id="UP001165063"/>
    </source>
</evidence>
<evidence type="ECO:0000256" key="4">
    <source>
        <dbReference type="ARBA" id="ARBA00023315"/>
    </source>
</evidence>
<dbReference type="PANTHER" id="PTHR21367">
    <property type="entry name" value="ARGININE-TRNA-PROTEIN TRANSFERASE 1"/>
    <property type="match status" value="1"/>
</dbReference>